<evidence type="ECO:0000259" key="4">
    <source>
        <dbReference type="PROSITE" id="PS01124"/>
    </source>
</evidence>
<name>A0ABT6NG81_9FIRM</name>
<dbReference type="SUPFAM" id="SSF46689">
    <property type="entry name" value="Homeodomain-like"/>
    <property type="match status" value="2"/>
</dbReference>
<dbReference type="InterPro" id="IPR018060">
    <property type="entry name" value="HTH_AraC"/>
</dbReference>
<dbReference type="InterPro" id="IPR018062">
    <property type="entry name" value="HTH_AraC-typ_CS"/>
</dbReference>
<reference evidence="5 6" key="1">
    <citation type="submission" date="2023-04" db="EMBL/GenBank/DDBJ databases">
        <title>Fusibacter bizertensis strain WBS, isolated from littoral bottom sediments of the Arctic seas - biochemical and genomic analysis.</title>
        <authorList>
            <person name="Brioukhanov A.L."/>
        </authorList>
    </citation>
    <scope>NUCLEOTIDE SEQUENCE [LARGE SCALE GENOMIC DNA]</scope>
    <source>
        <strain evidence="5 6">WBS</strain>
    </source>
</reference>
<dbReference type="PANTHER" id="PTHR43280:SF2">
    <property type="entry name" value="HTH-TYPE TRANSCRIPTIONAL REGULATOR EXSA"/>
    <property type="match status" value="1"/>
</dbReference>
<sequence length="277" mass="31966">MSHKRFSLNTSTNLRSSLKLLNVDSSKYSGDWDSFPHSHMYAELFYVLGGKGKFQIDQEFYPVSPKQLIIINPNVLHTEISYQDSPLEYAVLGIEGLELSDYTECDNRFRILDFNEGDDITTCLRNIIQETTDNLPGNETISQAYMEILIVRLMRRINFTLNTTPLPTSSRQCAIVRRYIDAHYKENITLEQLATLSHLNKYYLVHSFKEEYGVSPISYQIDRRILESCALLTQTDMSLSQISQVVGFSSPSYFSQTFRKNKGMNPTQYRKTKSNQT</sequence>
<evidence type="ECO:0000256" key="1">
    <source>
        <dbReference type="ARBA" id="ARBA00023015"/>
    </source>
</evidence>
<dbReference type="RefSeq" id="WP_281095293.1">
    <property type="nucleotide sequence ID" value="NZ_JARYZI010000011.1"/>
</dbReference>
<feature type="domain" description="HTH araC/xylS-type" evidence="4">
    <location>
        <begin position="174"/>
        <end position="272"/>
    </location>
</feature>
<dbReference type="PROSITE" id="PS01124">
    <property type="entry name" value="HTH_ARAC_FAMILY_2"/>
    <property type="match status" value="1"/>
</dbReference>
<dbReference type="Gene3D" id="2.60.120.10">
    <property type="entry name" value="Jelly Rolls"/>
    <property type="match status" value="1"/>
</dbReference>
<dbReference type="InterPro" id="IPR037923">
    <property type="entry name" value="HTH-like"/>
</dbReference>
<dbReference type="PROSITE" id="PS00041">
    <property type="entry name" value="HTH_ARAC_FAMILY_1"/>
    <property type="match status" value="1"/>
</dbReference>
<dbReference type="CDD" id="cd02208">
    <property type="entry name" value="cupin_RmlC-like"/>
    <property type="match status" value="1"/>
</dbReference>
<dbReference type="EMBL" id="JARYZI010000011">
    <property type="protein sequence ID" value="MDH8679397.1"/>
    <property type="molecule type" value="Genomic_DNA"/>
</dbReference>
<dbReference type="InterPro" id="IPR003313">
    <property type="entry name" value="AraC-bd"/>
</dbReference>
<gene>
    <name evidence="5" type="ORF">QE109_14660</name>
</gene>
<organism evidence="5 6">
    <name type="scientific">Fusibacter bizertensis</name>
    <dbReference type="NCBI Taxonomy" id="1488331"/>
    <lineage>
        <taxon>Bacteria</taxon>
        <taxon>Bacillati</taxon>
        <taxon>Bacillota</taxon>
        <taxon>Clostridia</taxon>
        <taxon>Eubacteriales</taxon>
        <taxon>Eubacteriales Family XII. Incertae Sedis</taxon>
        <taxon>Fusibacter</taxon>
    </lineage>
</organism>
<dbReference type="Gene3D" id="1.10.10.60">
    <property type="entry name" value="Homeodomain-like"/>
    <property type="match status" value="2"/>
</dbReference>
<evidence type="ECO:0000313" key="5">
    <source>
        <dbReference type="EMBL" id="MDH8679397.1"/>
    </source>
</evidence>
<proteinExistence type="predicted"/>
<dbReference type="SUPFAM" id="SSF51215">
    <property type="entry name" value="Regulatory protein AraC"/>
    <property type="match status" value="1"/>
</dbReference>
<evidence type="ECO:0000313" key="6">
    <source>
        <dbReference type="Proteomes" id="UP001158045"/>
    </source>
</evidence>
<evidence type="ECO:0000256" key="3">
    <source>
        <dbReference type="ARBA" id="ARBA00023163"/>
    </source>
</evidence>
<keyword evidence="2" id="KW-0238">DNA-binding</keyword>
<protein>
    <submittedName>
        <fullName evidence="5">AraC family transcriptional regulator</fullName>
    </submittedName>
</protein>
<dbReference type="InterPro" id="IPR014710">
    <property type="entry name" value="RmlC-like_jellyroll"/>
</dbReference>
<dbReference type="Proteomes" id="UP001158045">
    <property type="component" value="Unassembled WGS sequence"/>
</dbReference>
<accession>A0ABT6NG81</accession>
<comment type="caution">
    <text evidence="5">The sequence shown here is derived from an EMBL/GenBank/DDBJ whole genome shotgun (WGS) entry which is preliminary data.</text>
</comment>
<dbReference type="InterPro" id="IPR009057">
    <property type="entry name" value="Homeodomain-like_sf"/>
</dbReference>
<keyword evidence="3" id="KW-0804">Transcription</keyword>
<dbReference type="Pfam" id="PF12833">
    <property type="entry name" value="HTH_18"/>
    <property type="match status" value="1"/>
</dbReference>
<keyword evidence="6" id="KW-1185">Reference proteome</keyword>
<dbReference type="Pfam" id="PF02311">
    <property type="entry name" value="AraC_binding"/>
    <property type="match status" value="1"/>
</dbReference>
<dbReference type="PANTHER" id="PTHR43280">
    <property type="entry name" value="ARAC-FAMILY TRANSCRIPTIONAL REGULATOR"/>
    <property type="match status" value="1"/>
</dbReference>
<dbReference type="InterPro" id="IPR020449">
    <property type="entry name" value="Tscrpt_reg_AraC-type_HTH"/>
</dbReference>
<keyword evidence="1" id="KW-0805">Transcription regulation</keyword>
<dbReference type="PRINTS" id="PR00032">
    <property type="entry name" value="HTHARAC"/>
</dbReference>
<dbReference type="SMART" id="SM00342">
    <property type="entry name" value="HTH_ARAC"/>
    <property type="match status" value="1"/>
</dbReference>
<evidence type="ECO:0000256" key="2">
    <source>
        <dbReference type="ARBA" id="ARBA00023125"/>
    </source>
</evidence>